<gene>
    <name evidence="2" type="ORF">FHL15_006840</name>
</gene>
<dbReference type="AlphaFoldDB" id="A0A553HWA0"/>
<dbReference type="EMBL" id="VFLP01000038">
    <property type="protein sequence ID" value="TRX92225.1"/>
    <property type="molecule type" value="Genomic_DNA"/>
</dbReference>
<comment type="caution">
    <text evidence="2">The sequence shown here is derived from an EMBL/GenBank/DDBJ whole genome shotgun (WGS) entry which is preliminary data.</text>
</comment>
<evidence type="ECO:0000313" key="2">
    <source>
        <dbReference type="EMBL" id="TRX92225.1"/>
    </source>
</evidence>
<protein>
    <submittedName>
        <fullName evidence="2">Uncharacterized protein</fullName>
    </submittedName>
</protein>
<reference evidence="3" key="1">
    <citation type="submission" date="2019-06" db="EMBL/GenBank/DDBJ databases">
        <title>Draft genome sequence of the griseofulvin-producing fungus Xylaria cubensis strain G536.</title>
        <authorList>
            <person name="Mead M.E."/>
            <person name="Raja H.A."/>
            <person name="Steenwyk J.L."/>
            <person name="Knowles S.L."/>
            <person name="Oberlies N.H."/>
            <person name="Rokas A."/>
        </authorList>
    </citation>
    <scope>NUCLEOTIDE SEQUENCE [LARGE SCALE GENOMIC DNA]</scope>
    <source>
        <strain evidence="3">G536</strain>
    </source>
</reference>
<name>A0A553HWA0_9PEZI</name>
<proteinExistence type="predicted"/>
<accession>A0A553HWA0</accession>
<dbReference type="STRING" id="2512241.A0A553HWA0"/>
<dbReference type="Proteomes" id="UP000319160">
    <property type="component" value="Unassembled WGS sequence"/>
</dbReference>
<keyword evidence="3" id="KW-1185">Reference proteome</keyword>
<dbReference type="OrthoDB" id="5236816at2759"/>
<sequence length="423" mass="47331">MKAMREPIPQAPMRKIMKPAMVTKRRKLRRQRMRPAIGSLYDIMHNHAGTGLFARPLFWTDLHTKLLNCRFVQLPPHLTPIPTPPSSQRPRKVSRTIVSIGRELDTLMATDKPIMKANILLKYQAISAVLSTLYPECFSAPSYPGLGILFGSRYHQGVVGNPLLWHRMDPDANLTSFDSTTTLTGSQPVSREASYSRASVDVVTDSPPILAYVSRRHIDYQRRNCMLVTKSSNGEPNEPVLRLQAHRTKKVTPKNANEDPYYFGIMLAIAQKCVYTDLSAATNFKPRDVKVRLLVASEADNAFLVYTGIVPGALLSMFHEPDTAPTCNSEVTIEYARLPIWPVLGLKERLGKALGSDLVGHYDDSLIDTFRETVTRAPQASSKKREREALSEVTNGTFCEDYRDQSNNPPGPKKRCVGVGLVR</sequence>
<feature type="region of interest" description="Disordered" evidence="1">
    <location>
        <begin position="400"/>
        <end position="423"/>
    </location>
</feature>
<organism evidence="2 3">
    <name type="scientific">Xylaria flabelliformis</name>
    <dbReference type="NCBI Taxonomy" id="2512241"/>
    <lineage>
        <taxon>Eukaryota</taxon>
        <taxon>Fungi</taxon>
        <taxon>Dikarya</taxon>
        <taxon>Ascomycota</taxon>
        <taxon>Pezizomycotina</taxon>
        <taxon>Sordariomycetes</taxon>
        <taxon>Xylariomycetidae</taxon>
        <taxon>Xylariales</taxon>
        <taxon>Xylariaceae</taxon>
        <taxon>Xylaria</taxon>
    </lineage>
</organism>
<evidence type="ECO:0000313" key="3">
    <source>
        <dbReference type="Proteomes" id="UP000319160"/>
    </source>
</evidence>
<evidence type="ECO:0000256" key="1">
    <source>
        <dbReference type="SAM" id="MobiDB-lite"/>
    </source>
</evidence>